<keyword evidence="2" id="KW-1185">Reference proteome</keyword>
<dbReference type="EMBL" id="JABBJJ010000235">
    <property type="protein sequence ID" value="NMO20279.1"/>
    <property type="molecule type" value="Genomic_DNA"/>
</dbReference>
<dbReference type="Gene3D" id="3.10.450.50">
    <property type="match status" value="1"/>
</dbReference>
<dbReference type="AlphaFoldDB" id="A0A848LRH8"/>
<name>A0A848LRH8_9BACT</name>
<dbReference type="GO" id="GO:0030638">
    <property type="term" value="P:polyketide metabolic process"/>
    <property type="evidence" value="ECO:0007669"/>
    <property type="project" value="InterPro"/>
</dbReference>
<reference evidence="1 2" key="1">
    <citation type="submission" date="2020-04" db="EMBL/GenBank/DDBJ databases">
        <title>Draft genome of Pyxidicoccus fallax type strain.</title>
        <authorList>
            <person name="Whitworth D.E."/>
        </authorList>
    </citation>
    <scope>NUCLEOTIDE SEQUENCE [LARGE SCALE GENOMIC DNA]</scope>
    <source>
        <strain evidence="1 2">DSM 14698</strain>
    </source>
</reference>
<comment type="caution">
    <text evidence="1">The sequence shown here is derived from an EMBL/GenBank/DDBJ whole genome shotgun (WGS) entry which is preliminary data.</text>
</comment>
<dbReference type="Proteomes" id="UP000518300">
    <property type="component" value="Unassembled WGS sequence"/>
</dbReference>
<dbReference type="Pfam" id="PF07366">
    <property type="entry name" value="SnoaL"/>
    <property type="match status" value="1"/>
</dbReference>
<dbReference type="InterPro" id="IPR009959">
    <property type="entry name" value="Cyclase_SnoaL-like"/>
</dbReference>
<evidence type="ECO:0000313" key="1">
    <source>
        <dbReference type="EMBL" id="NMO20279.1"/>
    </source>
</evidence>
<proteinExistence type="predicted"/>
<protein>
    <submittedName>
        <fullName evidence="1">SnoaL-like domain-containing protein</fullName>
    </submittedName>
</protein>
<dbReference type="PANTHER" id="PTHR38436:SF1">
    <property type="entry name" value="ESTER CYCLASE"/>
    <property type="match status" value="1"/>
</dbReference>
<dbReference type="RefSeq" id="WP_169349500.1">
    <property type="nucleotide sequence ID" value="NZ_JABBJJ010000235.1"/>
</dbReference>
<dbReference type="PANTHER" id="PTHR38436">
    <property type="entry name" value="POLYKETIDE CYCLASE SNOAL-LIKE DOMAIN"/>
    <property type="match status" value="1"/>
</dbReference>
<evidence type="ECO:0000313" key="2">
    <source>
        <dbReference type="Proteomes" id="UP000518300"/>
    </source>
</evidence>
<dbReference type="InterPro" id="IPR032710">
    <property type="entry name" value="NTF2-like_dom_sf"/>
</dbReference>
<dbReference type="SUPFAM" id="SSF54427">
    <property type="entry name" value="NTF2-like"/>
    <property type="match status" value="1"/>
</dbReference>
<gene>
    <name evidence="1" type="ORF">HG543_36285</name>
</gene>
<organism evidence="1 2">
    <name type="scientific">Pyxidicoccus fallax</name>
    <dbReference type="NCBI Taxonomy" id="394095"/>
    <lineage>
        <taxon>Bacteria</taxon>
        <taxon>Pseudomonadati</taxon>
        <taxon>Myxococcota</taxon>
        <taxon>Myxococcia</taxon>
        <taxon>Myxococcales</taxon>
        <taxon>Cystobacterineae</taxon>
        <taxon>Myxococcaceae</taxon>
        <taxon>Pyxidicoccus</taxon>
    </lineage>
</organism>
<sequence>MREMQPPDVAAALQREHERLIRRHVEAENEHRMRETLATLHEACVFEDLPLGRTYHGHEGAEAYYAEWWRTFDVVVKGERRYWAGDGTLIAEARYVGRHVGEFQGIPPTGRPVELRMAVFLTFRDGLLAGERFYYDLRSLLRQLGAPE</sequence>
<accession>A0A848LRH8</accession>